<dbReference type="SMART" id="SM00326">
    <property type="entry name" value="SH3"/>
    <property type="match status" value="1"/>
</dbReference>
<proteinExistence type="predicted"/>
<dbReference type="PANTHER" id="PTHR45929:SF7">
    <property type="entry name" value="LAS SEVENTEEN-BINDING PROTEIN 1"/>
    <property type="match status" value="1"/>
</dbReference>
<keyword evidence="6" id="KW-1185">Reference proteome</keyword>
<dbReference type="AlphaFoldDB" id="G0RZY1"/>
<protein>
    <recommendedName>
        <fullName evidence="4">SH3 domain-containing protein</fullName>
    </recommendedName>
</protein>
<feature type="region of interest" description="Disordered" evidence="3">
    <location>
        <begin position="1"/>
        <end position="70"/>
    </location>
</feature>
<feature type="compositionally biased region" description="Polar residues" evidence="3">
    <location>
        <begin position="45"/>
        <end position="54"/>
    </location>
</feature>
<dbReference type="HOGENOM" id="CLU_064525_1_0_1"/>
<evidence type="ECO:0000259" key="4">
    <source>
        <dbReference type="PROSITE" id="PS50002"/>
    </source>
</evidence>
<evidence type="ECO:0000313" key="5">
    <source>
        <dbReference type="EMBL" id="EGS23142.1"/>
    </source>
</evidence>
<reference evidence="5 6" key="1">
    <citation type="journal article" date="2011" name="Cell">
        <title>Insight into structure and assembly of the nuclear pore complex by utilizing the genome of a eukaryotic thermophile.</title>
        <authorList>
            <person name="Amlacher S."/>
            <person name="Sarges P."/>
            <person name="Flemming D."/>
            <person name="van Noort V."/>
            <person name="Kunze R."/>
            <person name="Devos D.P."/>
            <person name="Arumugam M."/>
            <person name="Bork P."/>
            <person name="Hurt E."/>
        </authorList>
    </citation>
    <scope>NUCLEOTIDE SEQUENCE [LARGE SCALE GENOMIC DNA]</scope>
    <source>
        <strain evidence="6">DSM 1495 / CBS 144.50 / IMI 039719</strain>
    </source>
</reference>
<dbReference type="PROSITE" id="PS50002">
    <property type="entry name" value="SH3"/>
    <property type="match status" value="1"/>
</dbReference>
<sequence>MDLLPAESSVVSSNNAAARNTSSTAPVKAAINTPSETLTPAPPSYAQSIATSPTPTLPIRTNPAPAAPPQRPILAHARALYKYVATDARDVSFERDDKISVLEYMNADWWRGRNERTGEEGIFPRNYVTVEQEVVAPTGKVEYNQANPMGGIVNGVQPGYPAPPPVGAGYIPPPGQEGEGSGGNKLAEQGKKFGKKLGNAAIFGAGATIGSNIVNSIF</sequence>
<dbReference type="RefSeq" id="XP_006691333.1">
    <property type="nucleotide sequence ID" value="XM_006691270.1"/>
</dbReference>
<evidence type="ECO:0000256" key="1">
    <source>
        <dbReference type="ARBA" id="ARBA00022443"/>
    </source>
</evidence>
<dbReference type="Pfam" id="PF00018">
    <property type="entry name" value="SH3_1"/>
    <property type="match status" value="1"/>
</dbReference>
<dbReference type="InterPro" id="IPR036028">
    <property type="entry name" value="SH3-like_dom_sf"/>
</dbReference>
<dbReference type="KEGG" id="cthr:CTHT_0008030"/>
<keyword evidence="1 2" id="KW-0728">SH3 domain</keyword>
<dbReference type="OMA" id="HRHHALG"/>
<evidence type="ECO:0000256" key="2">
    <source>
        <dbReference type="PROSITE-ProRule" id="PRU00192"/>
    </source>
</evidence>
<feature type="domain" description="SH3" evidence="4">
    <location>
        <begin position="72"/>
        <end position="133"/>
    </location>
</feature>
<dbReference type="STRING" id="759272.G0RZY1"/>
<gene>
    <name evidence="5" type="ORF">CTHT_0008030</name>
</gene>
<dbReference type="PRINTS" id="PR00452">
    <property type="entry name" value="SH3DOMAIN"/>
</dbReference>
<evidence type="ECO:0000313" key="6">
    <source>
        <dbReference type="Proteomes" id="UP000008066"/>
    </source>
</evidence>
<dbReference type="CDD" id="cd00174">
    <property type="entry name" value="SH3"/>
    <property type="match status" value="1"/>
</dbReference>
<dbReference type="OrthoDB" id="6250593at2759"/>
<name>G0RZY1_CHATD</name>
<dbReference type="GeneID" id="18254841"/>
<dbReference type="InterPro" id="IPR050670">
    <property type="entry name" value="STAM"/>
</dbReference>
<dbReference type="PANTHER" id="PTHR45929">
    <property type="entry name" value="JAK PATHWAY SIGNAL TRANSDUCTION ADAPTOR MOLECULE"/>
    <property type="match status" value="1"/>
</dbReference>
<dbReference type="Gene3D" id="2.30.30.40">
    <property type="entry name" value="SH3 Domains"/>
    <property type="match status" value="1"/>
</dbReference>
<dbReference type="SUPFAM" id="SSF50044">
    <property type="entry name" value="SH3-domain"/>
    <property type="match status" value="1"/>
</dbReference>
<dbReference type="Proteomes" id="UP000008066">
    <property type="component" value="Unassembled WGS sequence"/>
</dbReference>
<dbReference type="InterPro" id="IPR001452">
    <property type="entry name" value="SH3_domain"/>
</dbReference>
<feature type="compositionally biased region" description="Low complexity" evidence="3">
    <location>
        <begin position="8"/>
        <end position="25"/>
    </location>
</feature>
<dbReference type="eggNOG" id="KOG3601">
    <property type="taxonomic scope" value="Eukaryota"/>
</dbReference>
<evidence type="ECO:0000256" key="3">
    <source>
        <dbReference type="SAM" id="MobiDB-lite"/>
    </source>
</evidence>
<accession>G0RZY1</accession>
<dbReference type="EMBL" id="GL988037">
    <property type="protein sequence ID" value="EGS23142.1"/>
    <property type="molecule type" value="Genomic_DNA"/>
</dbReference>
<organism evidence="6">
    <name type="scientific">Chaetomium thermophilum (strain DSM 1495 / CBS 144.50 / IMI 039719)</name>
    <name type="common">Thermochaetoides thermophila</name>
    <dbReference type="NCBI Taxonomy" id="759272"/>
    <lineage>
        <taxon>Eukaryota</taxon>
        <taxon>Fungi</taxon>
        <taxon>Dikarya</taxon>
        <taxon>Ascomycota</taxon>
        <taxon>Pezizomycotina</taxon>
        <taxon>Sordariomycetes</taxon>
        <taxon>Sordariomycetidae</taxon>
        <taxon>Sordariales</taxon>
        <taxon>Chaetomiaceae</taxon>
        <taxon>Thermochaetoides</taxon>
    </lineage>
</organism>